<dbReference type="EMBL" id="HBGH01000707">
    <property type="protein sequence ID" value="CAD9221637.1"/>
    <property type="molecule type" value="Transcribed_RNA"/>
</dbReference>
<sequence length="101" mass="10657">MKVHSSNGQALPGKKSFISEKNLSRRKTSVASSSQPTSLSASLGFPAHEAKCLHNILPSRENILDGPPLCVLGRSRVERGRECVVGIGTSSNFDASHGSAL</sequence>
<name>A0A6T6AHD6_9RHOD</name>
<feature type="region of interest" description="Disordered" evidence="1">
    <location>
        <begin position="1"/>
        <end position="39"/>
    </location>
</feature>
<protein>
    <submittedName>
        <fullName evidence="3">Uncharacterized protein</fullName>
    </submittedName>
</protein>
<evidence type="ECO:0000313" key="3">
    <source>
        <dbReference type="EMBL" id="CAD9221637.1"/>
    </source>
</evidence>
<organism evidence="3">
    <name type="scientific">Compsopogon caeruleus</name>
    <dbReference type="NCBI Taxonomy" id="31354"/>
    <lineage>
        <taxon>Eukaryota</taxon>
        <taxon>Rhodophyta</taxon>
        <taxon>Compsopogonophyceae</taxon>
        <taxon>Compsopogonales</taxon>
        <taxon>Compsopogonaceae</taxon>
        <taxon>Compsopogon</taxon>
    </lineage>
</organism>
<reference evidence="3" key="1">
    <citation type="submission" date="2021-01" db="EMBL/GenBank/DDBJ databases">
        <authorList>
            <person name="Corre E."/>
            <person name="Pelletier E."/>
            <person name="Niang G."/>
            <person name="Scheremetjew M."/>
            <person name="Finn R."/>
            <person name="Kale V."/>
            <person name="Holt S."/>
            <person name="Cochrane G."/>
            <person name="Meng A."/>
            <person name="Brown T."/>
            <person name="Cohen L."/>
        </authorList>
    </citation>
    <scope>NUCLEOTIDE SEQUENCE</scope>
    <source>
        <strain evidence="3">SAG 36.94</strain>
    </source>
</reference>
<gene>
    <name evidence="2" type="ORF">CCAE0312_LOCUS364</name>
    <name evidence="3" type="ORF">CCAE0312_LOCUS365</name>
</gene>
<evidence type="ECO:0000313" key="2">
    <source>
        <dbReference type="EMBL" id="CAD9221635.1"/>
    </source>
</evidence>
<evidence type="ECO:0000256" key="1">
    <source>
        <dbReference type="SAM" id="MobiDB-lite"/>
    </source>
</evidence>
<feature type="compositionally biased region" description="Low complexity" evidence="1">
    <location>
        <begin position="29"/>
        <end position="39"/>
    </location>
</feature>
<dbReference type="EMBL" id="HBGH01000706">
    <property type="protein sequence ID" value="CAD9221635.1"/>
    <property type="molecule type" value="Transcribed_RNA"/>
</dbReference>
<proteinExistence type="predicted"/>
<dbReference type="AlphaFoldDB" id="A0A6T6AHD6"/>
<accession>A0A6T6AHD6</accession>